<organism evidence="12 13">
    <name type="scientific">Stomoxys calcitrans</name>
    <name type="common">Stable fly</name>
    <name type="synonym">Conops calcitrans</name>
    <dbReference type="NCBI Taxonomy" id="35570"/>
    <lineage>
        <taxon>Eukaryota</taxon>
        <taxon>Metazoa</taxon>
        <taxon>Ecdysozoa</taxon>
        <taxon>Arthropoda</taxon>
        <taxon>Hexapoda</taxon>
        <taxon>Insecta</taxon>
        <taxon>Pterygota</taxon>
        <taxon>Neoptera</taxon>
        <taxon>Endopterygota</taxon>
        <taxon>Diptera</taxon>
        <taxon>Brachycera</taxon>
        <taxon>Muscomorpha</taxon>
        <taxon>Muscoidea</taxon>
        <taxon>Muscidae</taxon>
        <taxon>Stomoxys</taxon>
    </lineage>
</organism>
<dbReference type="InterPro" id="IPR049452">
    <property type="entry name" value="Anoctamin_TM"/>
</dbReference>
<keyword evidence="13" id="KW-1185">Reference proteome</keyword>
<feature type="compositionally biased region" description="Acidic residues" evidence="9">
    <location>
        <begin position="64"/>
        <end position="76"/>
    </location>
</feature>
<evidence type="ECO:0000259" key="11">
    <source>
        <dbReference type="Pfam" id="PF16178"/>
    </source>
</evidence>
<feature type="domain" description="Anoctamin transmembrane" evidence="10">
    <location>
        <begin position="575"/>
        <end position="1149"/>
    </location>
</feature>
<name>A0A1I8PNB6_STOCA</name>
<keyword evidence="7" id="KW-0325">Glycoprotein</keyword>
<evidence type="ECO:0000256" key="2">
    <source>
        <dbReference type="ARBA" id="ARBA00009671"/>
    </source>
</evidence>
<keyword evidence="5 8" id="KW-1133">Transmembrane helix</keyword>
<dbReference type="InterPro" id="IPR007632">
    <property type="entry name" value="Anoctamin"/>
</dbReference>
<comment type="caution">
    <text evidence="8">Lacks conserved residue(s) required for the propagation of feature annotation.</text>
</comment>
<evidence type="ECO:0000256" key="3">
    <source>
        <dbReference type="ARBA" id="ARBA00022475"/>
    </source>
</evidence>
<feature type="compositionally biased region" description="Polar residues" evidence="9">
    <location>
        <begin position="49"/>
        <end position="62"/>
    </location>
</feature>
<feature type="compositionally biased region" description="Basic and acidic residues" evidence="9">
    <location>
        <begin position="153"/>
        <end position="175"/>
    </location>
</feature>
<dbReference type="GO" id="GO:0005886">
    <property type="term" value="C:plasma membrane"/>
    <property type="evidence" value="ECO:0007669"/>
    <property type="project" value="UniProtKB-SubCell"/>
</dbReference>
<dbReference type="EnsemblMetazoa" id="SCAU009649-RA">
    <property type="protein sequence ID" value="SCAU009649-PA"/>
    <property type="gene ID" value="SCAU009649"/>
</dbReference>
<feature type="transmembrane region" description="Helical" evidence="8">
    <location>
        <begin position="830"/>
        <end position="851"/>
    </location>
</feature>
<feature type="transmembrane region" description="Helical" evidence="8">
    <location>
        <begin position="959"/>
        <end position="985"/>
    </location>
</feature>
<comment type="similarity">
    <text evidence="2 8">Belongs to the anoctamin family.</text>
</comment>
<reference evidence="12" key="1">
    <citation type="submission" date="2020-05" db="UniProtKB">
        <authorList>
            <consortium name="EnsemblMetazoa"/>
        </authorList>
    </citation>
    <scope>IDENTIFICATION</scope>
    <source>
        <strain evidence="12">USDA</strain>
    </source>
</reference>
<dbReference type="PANTHER" id="PTHR12308:SF83">
    <property type="entry name" value="ANOCTAMIN"/>
    <property type="match status" value="1"/>
</dbReference>
<feature type="compositionally biased region" description="Gly residues" evidence="9">
    <location>
        <begin position="14"/>
        <end position="23"/>
    </location>
</feature>
<evidence type="ECO:0000256" key="6">
    <source>
        <dbReference type="ARBA" id="ARBA00023136"/>
    </source>
</evidence>
<comment type="subcellular location">
    <subcellularLocation>
        <location evidence="1">Cell membrane</location>
        <topology evidence="1">Multi-pass membrane protein</topology>
    </subcellularLocation>
    <subcellularLocation>
        <location evidence="8">Membrane</location>
        <topology evidence="8">Multi-pass membrane protein</topology>
    </subcellularLocation>
</comment>
<evidence type="ECO:0000256" key="8">
    <source>
        <dbReference type="RuleBase" id="RU280814"/>
    </source>
</evidence>
<evidence type="ECO:0000256" key="1">
    <source>
        <dbReference type="ARBA" id="ARBA00004651"/>
    </source>
</evidence>
<feature type="transmembrane region" description="Helical" evidence="8">
    <location>
        <begin position="741"/>
        <end position="764"/>
    </location>
</feature>
<feature type="transmembrane region" description="Helical" evidence="8">
    <location>
        <begin position="784"/>
        <end position="803"/>
    </location>
</feature>
<keyword evidence="4 8" id="KW-0812">Transmembrane</keyword>
<evidence type="ECO:0000256" key="7">
    <source>
        <dbReference type="ARBA" id="ARBA00023180"/>
    </source>
</evidence>
<evidence type="ECO:0000256" key="9">
    <source>
        <dbReference type="SAM" id="MobiDB-lite"/>
    </source>
</evidence>
<dbReference type="PANTHER" id="PTHR12308">
    <property type="entry name" value="ANOCTAMIN"/>
    <property type="match status" value="1"/>
</dbReference>
<evidence type="ECO:0000256" key="5">
    <source>
        <dbReference type="ARBA" id="ARBA00022989"/>
    </source>
</evidence>
<feature type="region of interest" description="Disordered" evidence="9">
    <location>
        <begin position="195"/>
        <end position="253"/>
    </location>
</feature>
<dbReference type="KEGG" id="scac:106089262"/>
<dbReference type="GO" id="GO:0005254">
    <property type="term" value="F:chloride channel activity"/>
    <property type="evidence" value="ECO:0007669"/>
    <property type="project" value="TreeGrafter"/>
</dbReference>
<proteinExistence type="inferred from homology"/>
<dbReference type="Proteomes" id="UP000095300">
    <property type="component" value="Unassembled WGS sequence"/>
</dbReference>
<dbReference type="InterPro" id="IPR032394">
    <property type="entry name" value="Anoct_dimer"/>
</dbReference>
<evidence type="ECO:0000256" key="4">
    <source>
        <dbReference type="ARBA" id="ARBA00022692"/>
    </source>
</evidence>
<keyword evidence="6 8" id="KW-0472">Membrane</keyword>
<feature type="transmembrane region" description="Helical" evidence="8">
    <location>
        <begin position="586"/>
        <end position="612"/>
    </location>
</feature>
<dbReference type="Pfam" id="PF04547">
    <property type="entry name" value="Anoctamin"/>
    <property type="match status" value="1"/>
</dbReference>
<feature type="region of interest" description="Disordered" evidence="9">
    <location>
        <begin position="153"/>
        <end position="181"/>
    </location>
</feature>
<gene>
    <name evidence="12" type="primary">106089262</name>
</gene>
<feature type="domain" description="Anoctamin dimerisation" evidence="11">
    <location>
        <begin position="326"/>
        <end position="572"/>
    </location>
</feature>
<feature type="compositionally biased region" description="Polar residues" evidence="9">
    <location>
        <begin position="30"/>
        <end position="40"/>
    </location>
</feature>
<feature type="transmembrane region" description="Helical" evidence="8">
    <location>
        <begin position="1106"/>
        <end position="1133"/>
    </location>
</feature>
<feature type="region of interest" description="Disordered" evidence="9">
    <location>
        <begin position="1"/>
        <end position="125"/>
    </location>
</feature>
<dbReference type="AlphaFoldDB" id="A0A1I8PNB6"/>
<evidence type="ECO:0000313" key="12">
    <source>
        <dbReference type="EnsemblMetazoa" id="SCAU009649-PA"/>
    </source>
</evidence>
<dbReference type="GO" id="GO:0046983">
    <property type="term" value="F:protein dimerization activity"/>
    <property type="evidence" value="ECO:0007669"/>
    <property type="project" value="InterPro"/>
</dbReference>
<keyword evidence="3" id="KW-1003">Cell membrane</keyword>
<protein>
    <recommendedName>
        <fullName evidence="8">Anoctamin</fullName>
    </recommendedName>
</protein>
<evidence type="ECO:0000259" key="10">
    <source>
        <dbReference type="Pfam" id="PF04547"/>
    </source>
</evidence>
<sequence>MENENLYKDTNTSEGGGSGGGENDFGDKVPNTQQHKNTNVTERDESQEDATTTTCRVNNQTADGQDENDEGGEEVGAEQHKIPPEGDDEDNETKSLLAKQQPAGVDTTKIIKTPTSEGNDENDEESTLIATAFEAPYTANLAPFDMELMERLKRERERESKRHSRSLEHMRRETRSPQCRTINAAVATRMFMEHETRGPEADAGSQRREQHQSSGYGERLTADQLNKSSGGDSDQQSATMAYTDESFQRDSTSSTLLLDEDPRQSGRILNNHTNHNNYLNSHNRSKTPAIEEVPMTPLAPFKETPQEELNAPTDFYLKCERNPSLFFDDGVRSIDFVLAYKINPQQNVEEMHEKKRQKFESNLMSVGLEIEKVCKEREQIYFVKIHAPLDVLRRYAGILRLRMPMKELECDTKFYSKYSRLRQAAQYISNKIPGLSAVNNSTIRMWYKLKRVIRFFMNYIYVDERYFPRRTQPFTAIYSCDKEYLFDIQQDNFFTPAIRSRIVQFILDRQRFGSSEGNEVEITFGIDRLVASNTYCAAYPLHDGEVTEKNTMRHTLYTHWASIRKWYRYQPLDYIKEYFGVKIGLYFAWLGFYTYMLLLASVVGLVCFTYSLSTLKHFEPAKELCNTQRNLTMCPLCEWCDFWDLKETCFYAKISYLIDNPSTVFFAVFMSFWATLFLELWKRYSAEITHRWDLTGFDVHEEHPRPEYMAKLKRQPVTKDFVTDMEVPVAPFWRMRLPAAVFSFSVVLLLVSLTFVAVLAVVVYRMSTMATLTTLPNPMNTSRAIVVATSSAAFLNLCFLYVLNYAYNRLAEYLTELEMWRTQTQFDDSLTLKMYLLQFVNYYASIFYVAFYKGKFIGRPGAYSYWFNYRQEECSSGGCLTELCIQLAIIMIGKQAFNTILEVIMPSIWRKIGAIRVGLSKLFYPKEYEKHKDTERWVRDLKLLDWGPRSLFPEYLEMVLQYGFVTIFVSAFPLAPFFALLNNILEMRLDAKKLLTHHRRPVSQRVRDIGVWYRILDSIGKLSVITNGFIIAFTSELIPQWVYRYYENDDGSLKGYMDFTLSSFNTSEYDLTRSLAAKYPNMTTCLYTDFREPPTSKNRYKLSNTFYIILACRLCFVVLFENFVALVMIIVRWCIPDMSVELRDQIRREAYVTNEIIIDHETQRAREERAKRSSSVRLADTDQTDDPNDSFIRIEQLLSKDLSQSQMDLIIHGSNAETGIHGDV</sequence>
<feature type="compositionally biased region" description="Basic and acidic residues" evidence="9">
    <location>
        <begin position="195"/>
        <end position="211"/>
    </location>
</feature>
<accession>A0A1I8PNB6</accession>
<dbReference type="VEuPathDB" id="VectorBase:SCAU009649"/>
<dbReference type="OrthoDB" id="296386at2759"/>
<evidence type="ECO:0000313" key="13">
    <source>
        <dbReference type="Proteomes" id="UP000095300"/>
    </source>
</evidence>
<dbReference type="Pfam" id="PF16178">
    <property type="entry name" value="Anoct_dimer"/>
    <property type="match status" value="1"/>
</dbReference>
<feature type="compositionally biased region" description="Polar residues" evidence="9">
    <location>
        <begin position="223"/>
        <end position="240"/>
    </location>
</feature>